<feature type="domain" description="Virulence-associated protein E-like" evidence="2">
    <location>
        <begin position="489"/>
        <end position="710"/>
    </location>
</feature>
<dbReference type="EMBL" id="JAAEDM010000053">
    <property type="protein sequence ID" value="MBR0672909.1"/>
    <property type="molecule type" value="Genomic_DNA"/>
</dbReference>
<dbReference type="Pfam" id="PF05272">
    <property type="entry name" value="VapE-like_dom"/>
    <property type="match status" value="1"/>
</dbReference>
<evidence type="ECO:0000313" key="4">
    <source>
        <dbReference type="Proteomes" id="UP001138751"/>
    </source>
</evidence>
<accession>A0A9X9X0I0</accession>
<sequence>MPDGSQFSNSSSAPPGGLPIDGAQLAEFCRVMFEHAPADTWVNLQARTNNFDPKAAAAWTVEQRAAYEKARGKSLGGWLPVSDLDRVIKRVLAMAEEAANAPWPGMVFCPPVATFKTQGVRAKGADKANLAAGLAIQVDLDDRNPPEALARLEKMLGAATLVVHSGGTTDAGHPKTHAYWRLASPAVTDADKELLREARNLAGKLAGGDDSSTNAVHPIPWPGSWHTKGEPVMCRIVRSGGTDIADLGAVVAALRASSPRHASSSTGGQREGARAPNDALVREALRAIPYAYSTHDEGQPDWLKVAGAIHNATDRRPEGLLLLIEWYAAKTEEELREGGALDEIARLTSKERAKECADRWARLITSPFDLLGWKQLQRWAHEAKAPGLILTGKGAIVRSEANLLGVLSGPEFPKVGLNLFSGDITLLDRPEWDPPGEWKPRAWTDADDGDATIKLQRLPLYSWATKNLTALAIEKLARENRFDPVADYLRRLSWNGTPRIDTWLTDFLGVEDSELHRAYARKWLISAVARAMRPGCKVDTVLVLEGPQGIRKSTTLRILFGDEHFTDQIPDLRDKDANAQLRGIWGLEFAEFDALRSAEESRIKAFLTITADRYRAAYDRRLAVHPRRCVFAGTLNHTSDYLGDETGARRFWMVECAVGWEKGRKVDLAAFAAARDQLWAEAAHRFNAGEEWWLPPELEELQEAEATQRQREDPWQGAIANHMLQEQKRETTARDILVNALQLNEAQHTKSNQKRISAIMLRMGWKRQAVRLPMETDPKKKGAAEKGYKAPDNWPGEWAPPDGWDLPEVAQKKREKY</sequence>
<protein>
    <recommendedName>
        <fullName evidence="2">Virulence-associated protein E-like domain-containing protein</fullName>
    </recommendedName>
</protein>
<gene>
    <name evidence="3" type="ORF">GXW76_17145</name>
</gene>
<reference evidence="3" key="1">
    <citation type="submission" date="2020-01" db="EMBL/GenBank/DDBJ databases">
        <authorList>
            <person name="Rat A."/>
        </authorList>
    </citation>
    <scope>NUCLEOTIDE SEQUENCE</scope>
    <source>
        <strain evidence="3">LMG 31231</strain>
    </source>
</reference>
<dbReference type="PANTHER" id="PTHR34985:SF1">
    <property type="entry name" value="SLR0554 PROTEIN"/>
    <property type="match status" value="1"/>
</dbReference>
<evidence type="ECO:0000259" key="2">
    <source>
        <dbReference type="Pfam" id="PF05272"/>
    </source>
</evidence>
<evidence type="ECO:0000313" key="3">
    <source>
        <dbReference type="EMBL" id="MBR0672909.1"/>
    </source>
</evidence>
<dbReference type="InterPro" id="IPR007936">
    <property type="entry name" value="VapE-like_dom"/>
</dbReference>
<dbReference type="AlphaFoldDB" id="A0A9X9X0I0"/>
<feature type="compositionally biased region" description="Basic and acidic residues" evidence="1">
    <location>
        <begin position="775"/>
        <end position="789"/>
    </location>
</feature>
<keyword evidence="4" id="KW-1185">Reference proteome</keyword>
<feature type="region of interest" description="Disordered" evidence="1">
    <location>
        <begin position="775"/>
        <end position="817"/>
    </location>
</feature>
<name>A0A9X9X0I0_9PROT</name>
<comment type="caution">
    <text evidence="3">The sequence shown here is derived from an EMBL/GenBank/DDBJ whole genome shotgun (WGS) entry which is preliminary data.</text>
</comment>
<dbReference type="RefSeq" id="WP_211863324.1">
    <property type="nucleotide sequence ID" value="NZ_JAAEDM010000053.1"/>
</dbReference>
<reference evidence="3" key="2">
    <citation type="journal article" date="2021" name="Syst. Appl. Microbiol.">
        <title>Roseomonas hellenica sp. nov., isolated from roots of wild-growing Alkanna tinctoria.</title>
        <authorList>
            <person name="Rat A."/>
            <person name="Naranjo H.D."/>
            <person name="Lebbe L."/>
            <person name="Cnockaert M."/>
            <person name="Krigas N."/>
            <person name="Grigoriadou K."/>
            <person name="Maloupa E."/>
            <person name="Willems A."/>
        </authorList>
    </citation>
    <scope>NUCLEOTIDE SEQUENCE</scope>
    <source>
        <strain evidence="3">LMG 31231</strain>
    </source>
</reference>
<proteinExistence type="predicted"/>
<dbReference type="Proteomes" id="UP001138751">
    <property type="component" value="Unassembled WGS sequence"/>
</dbReference>
<dbReference type="PANTHER" id="PTHR34985">
    <property type="entry name" value="SLR0554 PROTEIN"/>
    <property type="match status" value="1"/>
</dbReference>
<evidence type="ECO:0000256" key="1">
    <source>
        <dbReference type="SAM" id="MobiDB-lite"/>
    </source>
</evidence>
<organism evidence="3 4">
    <name type="scientific">Neoroseomonas soli</name>
    <dbReference type="NCBI Taxonomy" id="1081025"/>
    <lineage>
        <taxon>Bacteria</taxon>
        <taxon>Pseudomonadati</taxon>
        <taxon>Pseudomonadota</taxon>
        <taxon>Alphaproteobacteria</taxon>
        <taxon>Acetobacterales</taxon>
        <taxon>Acetobacteraceae</taxon>
        <taxon>Neoroseomonas</taxon>
    </lineage>
</organism>